<dbReference type="Proteomes" id="UP000568158">
    <property type="component" value="Unassembled WGS sequence"/>
</dbReference>
<organism evidence="3 4">
    <name type="scientific">Dekkera bruxellensis</name>
    <name type="common">Brettanomyces custersii</name>
    <dbReference type="NCBI Taxonomy" id="5007"/>
    <lineage>
        <taxon>Eukaryota</taxon>
        <taxon>Fungi</taxon>
        <taxon>Dikarya</taxon>
        <taxon>Ascomycota</taxon>
        <taxon>Saccharomycotina</taxon>
        <taxon>Pichiomycetes</taxon>
        <taxon>Pichiales</taxon>
        <taxon>Pichiaceae</taxon>
        <taxon>Brettanomyces</taxon>
    </lineage>
</organism>
<accession>A0A7D9CUU5</accession>
<feature type="region of interest" description="Disordered" evidence="1">
    <location>
        <begin position="1"/>
        <end position="47"/>
    </location>
</feature>
<reference evidence="2 5" key="2">
    <citation type="journal article" date="2020" name="Appl. Microbiol. Biotechnol.">
        <title>Targeted gene deletion in Brettanomyces bruxellensis with an expression-free CRISPR-Cas9 system.</title>
        <authorList>
            <person name="Varela C."/>
            <person name="Bartel C."/>
            <person name="Onetto C."/>
            <person name="Borneman A."/>
        </authorList>
    </citation>
    <scope>NUCLEOTIDE SEQUENCE [LARGE SCALE GENOMIC DNA]</scope>
    <source>
        <strain evidence="2 5">AWRI1613</strain>
    </source>
</reference>
<dbReference type="EMBL" id="JABCYN010000022">
    <property type="protein sequence ID" value="KAF6013057.1"/>
    <property type="molecule type" value="Genomic_DNA"/>
</dbReference>
<evidence type="ECO:0000313" key="5">
    <source>
        <dbReference type="Proteomes" id="UP000568158"/>
    </source>
</evidence>
<reference evidence="3 4" key="1">
    <citation type="submission" date="2019-07" db="EMBL/GenBank/DDBJ databases">
        <authorList>
            <person name="Friedrich A."/>
            <person name="Schacherer J."/>
        </authorList>
    </citation>
    <scope>NUCLEOTIDE SEQUENCE [LARGE SCALE GENOMIC DNA]</scope>
</reference>
<protein>
    <submittedName>
        <fullName evidence="3">DEBR0S1_05358g1_1</fullName>
    </submittedName>
</protein>
<evidence type="ECO:0000256" key="1">
    <source>
        <dbReference type="SAM" id="MobiDB-lite"/>
    </source>
</evidence>
<evidence type="ECO:0000313" key="2">
    <source>
        <dbReference type="EMBL" id="KAF6013057.1"/>
    </source>
</evidence>
<name>A0A7D9CUU5_DEKBR</name>
<dbReference type="Proteomes" id="UP000478008">
    <property type="component" value="Unassembled WGS sequence"/>
</dbReference>
<feature type="compositionally biased region" description="Low complexity" evidence="1">
    <location>
        <begin position="15"/>
        <end position="26"/>
    </location>
</feature>
<evidence type="ECO:0000313" key="4">
    <source>
        <dbReference type="Proteomes" id="UP000478008"/>
    </source>
</evidence>
<dbReference type="EMBL" id="CABFWN010000001">
    <property type="protein sequence ID" value="VUG16014.1"/>
    <property type="molecule type" value="Genomic_DNA"/>
</dbReference>
<evidence type="ECO:0000313" key="3">
    <source>
        <dbReference type="EMBL" id="VUG16014.1"/>
    </source>
</evidence>
<proteinExistence type="predicted"/>
<gene>
    <name evidence="3" type="ORF">DEBR0S1_05358G</name>
    <name evidence="2" type="ORF">HII12_001772</name>
</gene>
<sequence>MDASSDYNGSAPIARSRSSSVSSSEEVFQDAIDPSTVSQKKDTLSSETALEPTGILHNFKEIDHQSLHGTQEETKYENDSECDSETQIEGKRIRIPNLVRNKYANFIKTMEFLNDEFRDDLAVHLYTVYVLHTQNPFYPDYRFCGWPLPPDIVPAPQGDHIGYPPKSRYTKFASLKNKSGMKPPFPHMLEKFRYRVDPRRALNQVIDTIYERKIIRKIRNYNMELGKSGGQKLVARPTLEYPIKLPSSLKAHLTDKLNDIVDKLLIRQKIRAKAVNDTGMFGPELNPNLDWHDVSVNLEKMSERDHLRKLFSVYMDRDFYRSKNISRHKFRHLKMFGESLSLLHNVEETLEVIRSEVKGKKRKLDAFDEYIEEVVDKDIPVWTKSDRMKEENRKNKDAKQV</sequence>
<dbReference type="AlphaFoldDB" id="A0A7D9CUU5"/>
<keyword evidence="4" id="KW-1185">Reference proteome</keyword>